<protein>
    <submittedName>
        <fullName evidence="1">DUF4843 domain-containing protein</fullName>
    </submittedName>
</protein>
<dbReference type="AlphaFoldDB" id="A0A415QF13"/>
<proteinExistence type="predicted"/>
<gene>
    <name evidence="1" type="ORF">DWZ68_13925</name>
</gene>
<evidence type="ECO:0000313" key="2">
    <source>
        <dbReference type="Proteomes" id="UP000286038"/>
    </source>
</evidence>
<sequence>MKNILYFTIGFLLIMTACSKSEIDTWDARPRVWFTNSNDTTLFSFYTQPEGTTESVVEVPISMAGRVADEDRTVTVKDLGSSPFNPGSRYEIVSAVIPAGEVTGMLQVKVYKTENLEEANDTLNFEICGSEVFEVGLSDYLHHAIIISSSLAKPSWWDSTADRYVGYYSEKKLEIIYTVLGSDEIFSSASSWSSDDVQVAIYQLNQYCKKNNIKYHPDDEDVITFDFWSN</sequence>
<reference evidence="1 2" key="1">
    <citation type="submission" date="2018-08" db="EMBL/GenBank/DDBJ databases">
        <title>A genome reference for cultivated species of the human gut microbiota.</title>
        <authorList>
            <person name="Zou Y."/>
            <person name="Xue W."/>
            <person name="Luo G."/>
        </authorList>
    </citation>
    <scope>NUCLEOTIDE SEQUENCE [LARGE SCALE GENOMIC DNA]</scope>
    <source>
        <strain evidence="1 2">AF34-33</strain>
    </source>
</reference>
<comment type="caution">
    <text evidence="1">The sequence shown here is derived from an EMBL/GenBank/DDBJ whole genome shotgun (WGS) entry which is preliminary data.</text>
</comment>
<accession>A0A415QF13</accession>
<dbReference type="PROSITE" id="PS51257">
    <property type="entry name" value="PROKAR_LIPOPROTEIN"/>
    <property type="match status" value="1"/>
</dbReference>
<organism evidence="1 2">
    <name type="scientific">Butyricimonas virosa</name>
    <dbReference type="NCBI Taxonomy" id="544645"/>
    <lineage>
        <taxon>Bacteria</taxon>
        <taxon>Pseudomonadati</taxon>
        <taxon>Bacteroidota</taxon>
        <taxon>Bacteroidia</taxon>
        <taxon>Bacteroidales</taxon>
        <taxon>Odoribacteraceae</taxon>
        <taxon>Butyricimonas</taxon>
    </lineage>
</organism>
<dbReference type="Proteomes" id="UP000286038">
    <property type="component" value="Unassembled WGS sequence"/>
</dbReference>
<dbReference type="EMBL" id="QRPV01000021">
    <property type="protein sequence ID" value="RHM41432.1"/>
    <property type="molecule type" value="Genomic_DNA"/>
</dbReference>
<name>A0A415QF13_9BACT</name>
<dbReference type="RefSeq" id="WP_118450692.1">
    <property type="nucleotide sequence ID" value="NZ_CABJDM010000021.1"/>
</dbReference>
<dbReference type="InterPro" id="IPR032299">
    <property type="entry name" value="DUF4843"/>
</dbReference>
<evidence type="ECO:0000313" key="1">
    <source>
        <dbReference type="EMBL" id="RHM41432.1"/>
    </source>
</evidence>
<dbReference type="Pfam" id="PF16132">
    <property type="entry name" value="DUF4843"/>
    <property type="match status" value="1"/>
</dbReference>